<name>I0V528_9PSEU</name>
<evidence type="ECO:0000313" key="3">
    <source>
        <dbReference type="Proteomes" id="UP000004691"/>
    </source>
</evidence>
<keyword evidence="1" id="KW-0472">Membrane</keyword>
<dbReference type="HOGENOM" id="CLU_214974_0_0_11"/>
<keyword evidence="1" id="KW-1133">Transmembrane helix</keyword>
<evidence type="ECO:0000256" key="1">
    <source>
        <dbReference type="SAM" id="Phobius"/>
    </source>
</evidence>
<dbReference type="Proteomes" id="UP000004691">
    <property type="component" value="Unassembled WGS sequence"/>
</dbReference>
<keyword evidence="1" id="KW-0812">Transmembrane</keyword>
<reference evidence="2 3" key="1">
    <citation type="submission" date="2012-01" db="EMBL/GenBank/DDBJ databases">
        <title>Improved High-Quality Draft sequence of Saccharomonospora xinjiangensis XJ-54.</title>
        <authorList>
            <consortium name="US DOE Joint Genome Institute"/>
            <person name="Lucas S."/>
            <person name="Han J."/>
            <person name="Lapidus A."/>
            <person name="Cheng J.-F."/>
            <person name="Goodwin L."/>
            <person name="Pitluck S."/>
            <person name="Peters L."/>
            <person name="Mikhailova N."/>
            <person name="Teshima H."/>
            <person name="Detter J.C."/>
            <person name="Han C."/>
            <person name="Tapia R."/>
            <person name="Land M."/>
            <person name="Hauser L."/>
            <person name="Kyrpides N."/>
            <person name="Ivanova N."/>
            <person name="Pagani I."/>
            <person name="Brambilla E.-M."/>
            <person name="Klenk H.-P."/>
            <person name="Woyke T."/>
        </authorList>
    </citation>
    <scope>NUCLEOTIDE SEQUENCE [LARGE SCALE GENOMIC DNA]</scope>
    <source>
        <strain evidence="2 3">XJ-54</strain>
    </source>
</reference>
<keyword evidence="3" id="KW-1185">Reference proteome</keyword>
<dbReference type="AlphaFoldDB" id="I0V528"/>
<sequence>MINAVIGVPRYVEGTVMHRNAPALTPNQRAGIWALATAITLLLIIALGALG</sequence>
<gene>
    <name evidence="2" type="ORF">SacxiDRAFT_3021</name>
</gene>
<accession>I0V528</accession>
<proteinExistence type="predicted"/>
<dbReference type="EMBL" id="JH636049">
    <property type="protein sequence ID" value="EID55231.1"/>
    <property type="molecule type" value="Genomic_DNA"/>
</dbReference>
<dbReference type="STRING" id="882086.SacxiDRAFT_3021"/>
<protein>
    <submittedName>
        <fullName evidence="2">Uncharacterized protein</fullName>
    </submittedName>
</protein>
<evidence type="ECO:0000313" key="2">
    <source>
        <dbReference type="EMBL" id="EID55231.1"/>
    </source>
</evidence>
<organism evidence="2 3">
    <name type="scientific">Saccharomonospora xinjiangensis XJ-54</name>
    <dbReference type="NCBI Taxonomy" id="882086"/>
    <lineage>
        <taxon>Bacteria</taxon>
        <taxon>Bacillati</taxon>
        <taxon>Actinomycetota</taxon>
        <taxon>Actinomycetes</taxon>
        <taxon>Pseudonocardiales</taxon>
        <taxon>Pseudonocardiaceae</taxon>
        <taxon>Saccharomonospora</taxon>
    </lineage>
</organism>
<feature type="transmembrane region" description="Helical" evidence="1">
    <location>
        <begin position="30"/>
        <end position="50"/>
    </location>
</feature>